<dbReference type="EMBL" id="BAAALG010000011">
    <property type="protein sequence ID" value="GAA1107191.1"/>
    <property type="molecule type" value="Genomic_DNA"/>
</dbReference>
<gene>
    <name evidence="2" type="ORF">GCM10009668_28920</name>
</gene>
<evidence type="ECO:0000313" key="3">
    <source>
        <dbReference type="Proteomes" id="UP001501581"/>
    </source>
</evidence>
<dbReference type="Proteomes" id="UP001501581">
    <property type="component" value="Unassembled WGS sequence"/>
</dbReference>
<name>A0ABP4EIX2_9ACTN</name>
<dbReference type="SUPFAM" id="SSF54427">
    <property type="entry name" value="NTF2-like"/>
    <property type="match status" value="1"/>
</dbReference>
<comment type="caution">
    <text evidence="2">The sequence shown here is derived from an EMBL/GenBank/DDBJ whole genome shotgun (WGS) entry which is preliminary data.</text>
</comment>
<evidence type="ECO:0000313" key="2">
    <source>
        <dbReference type="EMBL" id="GAA1107191.1"/>
    </source>
</evidence>
<keyword evidence="3" id="KW-1185">Reference proteome</keyword>
<evidence type="ECO:0000259" key="1">
    <source>
        <dbReference type="Pfam" id="PF13577"/>
    </source>
</evidence>
<protein>
    <recommendedName>
        <fullName evidence="1">SnoaL-like domain-containing protein</fullName>
    </recommendedName>
</protein>
<dbReference type="InterPro" id="IPR037401">
    <property type="entry name" value="SnoaL-like"/>
</dbReference>
<reference evidence="3" key="1">
    <citation type="journal article" date="2019" name="Int. J. Syst. Evol. Microbiol.">
        <title>The Global Catalogue of Microorganisms (GCM) 10K type strain sequencing project: providing services to taxonomists for standard genome sequencing and annotation.</title>
        <authorList>
            <consortium name="The Broad Institute Genomics Platform"/>
            <consortium name="The Broad Institute Genome Sequencing Center for Infectious Disease"/>
            <person name="Wu L."/>
            <person name="Ma J."/>
        </authorList>
    </citation>
    <scope>NUCLEOTIDE SEQUENCE [LARGE SCALE GENOMIC DNA]</scope>
    <source>
        <strain evidence="3">JCM 13008</strain>
    </source>
</reference>
<dbReference type="Pfam" id="PF13577">
    <property type="entry name" value="SnoaL_4"/>
    <property type="match status" value="1"/>
</dbReference>
<accession>A0ABP4EIX2</accession>
<dbReference type="Gene3D" id="3.10.450.50">
    <property type="match status" value="1"/>
</dbReference>
<dbReference type="InterPro" id="IPR032710">
    <property type="entry name" value="NTF2-like_dom_sf"/>
</dbReference>
<sequence length="137" mass="15337">MSARYEVLEAVADFARSTDARDWVTLRGLLADDARGYGTDGAEQVIAQMRTHLDGCGPTQHLLGNHRVSFASEEKARVWSYGRVMHIGAGDKTGQTLELFGEYDDTWVRQAKGWVLHRRAFEISISLGDWGVLRKAQ</sequence>
<organism evidence="2 3">
    <name type="scientific">Nocardioides dubius</name>
    <dbReference type="NCBI Taxonomy" id="317019"/>
    <lineage>
        <taxon>Bacteria</taxon>
        <taxon>Bacillati</taxon>
        <taxon>Actinomycetota</taxon>
        <taxon>Actinomycetes</taxon>
        <taxon>Propionibacteriales</taxon>
        <taxon>Nocardioidaceae</taxon>
        <taxon>Nocardioides</taxon>
    </lineage>
</organism>
<dbReference type="RefSeq" id="WP_343995513.1">
    <property type="nucleotide sequence ID" value="NZ_BAAALG010000011.1"/>
</dbReference>
<proteinExistence type="predicted"/>
<feature type="domain" description="SnoaL-like" evidence="1">
    <location>
        <begin position="2"/>
        <end position="119"/>
    </location>
</feature>